<keyword evidence="3 6" id="KW-0067">ATP-binding</keyword>
<feature type="binding site" evidence="6">
    <location>
        <begin position="152"/>
        <end position="160"/>
    </location>
    <ligand>
        <name>ATP</name>
        <dbReference type="ChEBI" id="CHEBI:30616"/>
    </ligand>
</feature>
<dbReference type="OrthoDB" id="2015992at2759"/>
<keyword evidence="8" id="KW-1185">Reference proteome</keyword>
<dbReference type="EC" id="6.3.3.2" evidence="5"/>
<evidence type="ECO:0000256" key="1">
    <source>
        <dbReference type="ARBA" id="ARBA00010638"/>
    </source>
</evidence>
<dbReference type="Proteomes" id="UP000189911">
    <property type="component" value="Chromosome B"/>
</dbReference>
<dbReference type="EMBL" id="LT598450">
    <property type="protein sequence ID" value="SCU80550.1"/>
    <property type="molecule type" value="Genomic_DNA"/>
</dbReference>
<keyword evidence="2 6" id="KW-0547">Nucleotide-binding</keyword>
<sequence>MPTPKSILRSQIKAYIRQIPQSTLDHQSKLILNALKSVIDGQSSVACFMDMGRGEVRTLPIIKYLFDAHKHVYLPRCTNTQISGHQVLRPGVNSHPHLTFHEMQSLAHVEALEPQGKYQLREPPVQEPHPHPPNLDVVLVPGVAFSLTGGARMGHGAGFYDDYIHRTSHRHGKRPLLIGLALQEQIVPQVPTEAHDHHMDCIICGDGTVHWFSNTKNA</sequence>
<evidence type="ECO:0000313" key="8">
    <source>
        <dbReference type="Proteomes" id="UP000189911"/>
    </source>
</evidence>
<evidence type="ECO:0000256" key="3">
    <source>
        <dbReference type="ARBA" id="ARBA00022840"/>
    </source>
</evidence>
<comment type="catalytic activity">
    <reaction evidence="4">
        <text>(6S)-5-formyl-5,6,7,8-tetrahydrofolate + ATP = (6R)-5,10-methenyltetrahydrofolate + ADP + phosphate</text>
        <dbReference type="Rhea" id="RHEA:10488"/>
        <dbReference type="ChEBI" id="CHEBI:30616"/>
        <dbReference type="ChEBI" id="CHEBI:43474"/>
        <dbReference type="ChEBI" id="CHEBI:57455"/>
        <dbReference type="ChEBI" id="CHEBI:57457"/>
        <dbReference type="ChEBI" id="CHEBI:456216"/>
        <dbReference type="EC" id="6.3.3.2"/>
    </reaction>
</comment>
<dbReference type="PANTHER" id="PTHR23407:SF1">
    <property type="entry name" value="5-FORMYLTETRAHYDROFOLATE CYCLO-LIGASE"/>
    <property type="match status" value="1"/>
</dbReference>
<gene>
    <name evidence="7" type="ORF">LANO_0B00496G</name>
</gene>
<accession>A0A1G4IUH0</accession>
<feature type="binding site" evidence="6">
    <location>
        <position position="49"/>
    </location>
    <ligand>
        <name>substrate</name>
    </ligand>
</feature>
<dbReference type="PANTHER" id="PTHR23407">
    <property type="entry name" value="ATPASE INHIBITOR/5-FORMYLTETRAHYDROFOLATE CYCLO-LIGASE"/>
    <property type="match status" value="1"/>
</dbReference>
<dbReference type="InterPro" id="IPR024185">
    <property type="entry name" value="FTHF_cligase-like_sf"/>
</dbReference>
<name>A0A1G4IUH0_9SACH</name>
<proteinExistence type="inferred from homology"/>
<dbReference type="Gene3D" id="3.40.50.10420">
    <property type="entry name" value="NagB/RpiA/CoA transferase-like"/>
    <property type="match status" value="1"/>
</dbReference>
<dbReference type="SUPFAM" id="SSF100950">
    <property type="entry name" value="NagB/RpiA/CoA transferase-like"/>
    <property type="match status" value="1"/>
</dbReference>
<comment type="similarity">
    <text evidence="1">Belongs to the 5-formyltetrahydrofolate cyclo-ligase family.</text>
</comment>
<protein>
    <recommendedName>
        <fullName evidence="5">5-formyltetrahydrofolate cyclo-ligase</fullName>
        <ecNumber evidence="5">6.3.3.2</ecNumber>
    </recommendedName>
</protein>
<dbReference type="InterPro" id="IPR002698">
    <property type="entry name" value="FTHF_cligase"/>
</dbReference>
<dbReference type="InterPro" id="IPR037171">
    <property type="entry name" value="NagB/RpiA_transferase-like"/>
</dbReference>
<evidence type="ECO:0000256" key="4">
    <source>
        <dbReference type="ARBA" id="ARBA00036539"/>
    </source>
</evidence>
<feature type="binding site" evidence="6">
    <location>
        <begin position="5"/>
        <end position="9"/>
    </location>
    <ligand>
        <name>ATP</name>
        <dbReference type="ChEBI" id="CHEBI:30616"/>
    </ligand>
</feature>
<evidence type="ECO:0000313" key="7">
    <source>
        <dbReference type="EMBL" id="SCU80550.1"/>
    </source>
</evidence>
<reference evidence="8" key="1">
    <citation type="submission" date="2016-03" db="EMBL/GenBank/DDBJ databases">
        <authorList>
            <person name="Devillers Hugo."/>
        </authorList>
    </citation>
    <scope>NUCLEOTIDE SEQUENCE [LARGE SCALE GENOMIC DNA]</scope>
</reference>
<dbReference type="GO" id="GO:0005524">
    <property type="term" value="F:ATP binding"/>
    <property type="evidence" value="ECO:0007669"/>
    <property type="project" value="UniProtKB-KW"/>
</dbReference>
<organism evidence="7 8">
    <name type="scientific">Lachancea nothofagi CBS 11611</name>
    <dbReference type="NCBI Taxonomy" id="1266666"/>
    <lineage>
        <taxon>Eukaryota</taxon>
        <taxon>Fungi</taxon>
        <taxon>Dikarya</taxon>
        <taxon>Ascomycota</taxon>
        <taxon>Saccharomycotina</taxon>
        <taxon>Saccharomycetes</taxon>
        <taxon>Saccharomycetales</taxon>
        <taxon>Saccharomycetaceae</taxon>
        <taxon>Lachancea</taxon>
    </lineage>
</organism>
<evidence type="ECO:0000256" key="5">
    <source>
        <dbReference type="ARBA" id="ARBA00038966"/>
    </source>
</evidence>
<dbReference type="GO" id="GO:0035999">
    <property type="term" value="P:tetrahydrofolate interconversion"/>
    <property type="evidence" value="ECO:0007669"/>
    <property type="project" value="TreeGrafter"/>
</dbReference>
<dbReference type="GO" id="GO:0009396">
    <property type="term" value="P:folic acid-containing compound biosynthetic process"/>
    <property type="evidence" value="ECO:0007669"/>
    <property type="project" value="TreeGrafter"/>
</dbReference>
<dbReference type="GO" id="GO:0030272">
    <property type="term" value="F:5-formyltetrahydrofolate cyclo-ligase activity"/>
    <property type="evidence" value="ECO:0007669"/>
    <property type="project" value="UniProtKB-EC"/>
</dbReference>
<evidence type="ECO:0000256" key="6">
    <source>
        <dbReference type="PIRSR" id="PIRSR006806-1"/>
    </source>
</evidence>
<feature type="binding site" evidence="6">
    <location>
        <position position="55"/>
    </location>
    <ligand>
        <name>substrate</name>
    </ligand>
</feature>
<dbReference type="PIRSF" id="PIRSF006806">
    <property type="entry name" value="FTHF_cligase"/>
    <property type="match status" value="1"/>
</dbReference>
<evidence type="ECO:0000256" key="2">
    <source>
        <dbReference type="ARBA" id="ARBA00022741"/>
    </source>
</evidence>
<dbReference type="GO" id="GO:0005739">
    <property type="term" value="C:mitochondrion"/>
    <property type="evidence" value="ECO:0007669"/>
    <property type="project" value="TreeGrafter"/>
</dbReference>
<dbReference type="Pfam" id="PF01812">
    <property type="entry name" value="5-FTHF_cyc-lig"/>
    <property type="match status" value="1"/>
</dbReference>
<dbReference type="AlphaFoldDB" id="A0A1G4IUH0"/>